<dbReference type="GO" id="GO:0003677">
    <property type="term" value="F:DNA binding"/>
    <property type="evidence" value="ECO:0007669"/>
    <property type="project" value="UniProtKB-KW"/>
</dbReference>
<dbReference type="PROSITE" id="PS50949">
    <property type="entry name" value="HTH_GNTR"/>
    <property type="match status" value="1"/>
</dbReference>
<dbReference type="SMART" id="SM00895">
    <property type="entry name" value="FCD"/>
    <property type="match status" value="1"/>
</dbReference>
<evidence type="ECO:0000256" key="1">
    <source>
        <dbReference type="ARBA" id="ARBA00023015"/>
    </source>
</evidence>
<evidence type="ECO:0000313" key="5">
    <source>
        <dbReference type="EMBL" id="SEG51108.1"/>
    </source>
</evidence>
<dbReference type="InterPro" id="IPR036390">
    <property type="entry name" value="WH_DNA-bd_sf"/>
</dbReference>
<reference evidence="5 6" key="1">
    <citation type="submission" date="2016-10" db="EMBL/GenBank/DDBJ databases">
        <authorList>
            <person name="de Groot N.N."/>
        </authorList>
    </citation>
    <scope>NUCLEOTIDE SEQUENCE [LARGE SCALE GENOMIC DNA]</scope>
    <source>
        <strain evidence="5 6">DSM 22012</strain>
    </source>
</reference>
<dbReference type="RefSeq" id="WP_104003269.1">
    <property type="nucleotide sequence ID" value="NZ_FNVQ01000002.1"/>
</dbReference>
<protein>
    <submittedName>
        <fullName evidence="5">Transcriptional regulator, GntR family</fullName>
    </submittedName>
</protein>
<keyword evidence="3" id="KW-0804">Transcription</keyword>
<evidence type="ECO:0000256" key="3">
    <source>
        <dbReference type="ARBA" id="ARBA00023163"/>
    </source>
</evidence>
<sequence>MNGLKRQSGSKGADPDQIYEKILTAIFERKLHPGTRLKEEELCEVFGAGRGAIRKVLQWLSHENLVRIVPNSGAFVAEPTVAESKEVFQARRLIEAELVRELAENFTPAKAEALREHVAKEQEAHDNGDYSRRIRLSGEYHLLIGKLAEKPVMTEFLREIISRTSLIIALYERTKSSFGPLPPSCDHITLIEVLEAGHVEQAVGIMLDHLCVIEKALNLDPPTEDTKDLKNIFA</sequence>
<gene>
    <name evidence="5" type="ORF">SAMN05444390_102161</name>
</gene>
<dbReference type="SMART" id="SM00345">
    <property type="entry name" value="HTH_GNTR"/>
    <property type="match status" value="1"/>
</dbReference>
<dbReference type="Pfam" id="PF00392">
    <property type="entry name" value="GntR"/>
    <property type="match status" value="1"/>
</dbReference>
<evidence type="ECO:0000256" key="2">
    <source>
        <dbReference type="ARBA" id="ARBA00023125"/>
    </source>
</evidence>
<feature type="domain" description="HTH gntR-type" evidence="4">
    <location>
        <begin position="12"/>
        <end position="79"/>
    </location>
</feature>
<dbReference type="Gene3D" id="1.10.10.10">
    <property type="entry name" value="Winged helix-like DNA-binding domain superfamily/Winged helix DNA-binding domain"/>
    <property type="match status" value="1"/>
</dbReference>
<dbReference type="Pfam" id="PF07729">
    <property type="entry name" value="FCD"/>
    <property type="match status" value="1"/>
</dbReference>
<keyword evidence="2" id="KW-0238">DNA-binding</keyword>
<dbReference type="EMBL" id="FNVQ01000002">
    <property type="protein sequence ID" value="SEG51108.1"/>
    <property type="molecule type" value="Genomic_DNA"/>
</dbReference>
<keyword evidence="6" id="KW-1185">Reference proteome</keyword>
<dbReference type="InterPro" id="IPR011711">
    <property type="entry name" value="GntR_C"/>
</dbReference>
<dbReference type="InterPro" id="IPR008920">
    <property type="entry name" value="TF_FadR/GntR_C"/>
</dbReference>
<dbReference type="Gene3D" id="1.20.120.530">
    <property type="entry name" value="GntR ligand-binding domain-like"/>
    <property type="match status" value="1"/>
</dbReference>
<dbReference type="SUPFAM" id="SSF46785">
    <property type="entry name" value="Winged helix' DNA-binding domain"/>
    <property type="match status" value="1"/>
</dbReference>
<dbReference type="OrthoDB" id="5243844at2"/>
<organism evidence="5 6">
    <name type="scientific">Marinobacterium lutimaris</name>
    <dbReference type="NCBI Taxonomy" id="568106"/>
    <lineage>
        <taxon>Bacteria</taxon>
        <taxon>Pseudomonadati</taxon>
        <taxon>Pseudomonadota</taxon>
        <taxon>Gammaproteobacteria</taxon>
        <taxon>Oceanospirillales</taxon>
        <taxon>Oceanospirillaceae</taxon>
        <taxon>Marinobacterium</taxon>
    </lineage>
</organism>
<accession>A0A1H6AQY0</accession>
<evidence type="ECO:0000313" key="6">
    <source>
        <dbReference type="Proteomes" id="UP000236745"/>
    </source>
</evidence>
<dbReference type="AlphaFoldDB" id="A0A1H6AQY0"/>
<dbReference type="SUPFAM" id="SSF48008">
    <property type="entry name" value="GntR ligand-binding domain-like"/>
    <property type="match status" value="1"/>
</dbReference>
<dbReference type="PANTHER" id="PTHR43537">
    <property type="entry name" value="TRANSCRIPTIONAL REGULATOR, GNTR FAMILY"/>
    <property type="match status" value="1"/>
</dbReference>
<evidence type="ECO:0000259" key="4">
    <source>
        <dbReference type="PROSITE" id="PS50949"/>
    </source>
</evidence>
<keyword evidence="1" id="KW-0805">Transcription regulation</keyword>
<dbReference type="InterPro" id="IPR036388">
    <property type="entry name" value="WH-like_DNA-bd_sf"/>
</dbReference>
<dbReference type="CDD" id="cd07377">
    <property type="entry name" value="WHTH_GntR"/>
    <property type="match status" value="1"/>
</dbReference>
<dbReference type="Proteomes" id="UP000236745">
    <property type="component" value="Unassembled WGS sequence"/>
</dbReference>
<proteinExistence type="predicted"/>
<dbReference type="PANTHER" id="PTHR43537:SF53">
    <property type="entry name" value="HTH-TYPE TRANSCRIPTIONAL REPRESSOR NANR"/>
    <property type="match status" value="1"/>
</dbReference>
<dbReference type="GO" id="GO:0003700">
    <property type="term" value="F:DNA-binding transcription factor activity"/>
    <property type="evidence" value="ECO:0007669"/>
    <property type="project" value="InterPro"/>
</dbReference>
<name>A0A1H6AQY0_9GAMM</name>
<dbReference type="InterPro" id="IPR000524">
    <property type="entry name" value="Tscrpt_reg_HTH_GntR"/>
</dbReference>